<dbReference type="InterPro" id="IPR002403">
    <property type="entry name" value="Cyt_P450_E_grp-IV"/>
</dbReference>
<organism evidence="10 11">
    <name type="scientific">Cladorrhinum samala</name>
    <dbReference type="NCBI Taxonomy" id="585594"/>
    <lineage>
        <taxon>Eukaryota</taxon>
        <taxon>Fungi</taxon>
        <taxon>Dikarya</taxon>
        <taxon>Ascomycota</taxon>
        <taxon>Pezizomycotina</taxon>
        <taxon>Sordariomycetes</taxon>
        <taxon>Sordariomycetidae</taxon>
        <taxon>Sordariales</taxon>
        <taxon>Podosporaceae</taxon>
        <taxon>Cladorrhinum</taxon>
    </lineage>
</organism>
<dbReference type="GO" id="GO:0020037">
    <property type="term" value="F:heme binding"/>
    <property type="evidence" value="ECO:0007669"/>
    <property type="project" value="InterPro"/>
</dbReference>
<sequence length="489" mass="53816">MMAARFSSLPLEIGGTKHPWLAGVFLLGLCLLVLCAYRVYLHPLAHVPGPLAAKCSWLWLHYHAYVGDECTRIRRLHEKYGPVVRVAPNEVDIADGGAIAPIYSAKTDLVKPPHYSKFAVDAHATVFSTLETADRSARLRAVMPLFSASGVRESKAAIDDCVAEFVTLLKTQAESRQVVDVLNLAEAFACDVTTAHLFGDSYGALKETVAPFSAAGYLDFFLSPGRFFYMPTATWAVLEWLAAVLFPNKHIEHSIVAVNSYLDRLLKSSKTKPSSYQGRLLSQGVPALETAAECKDSIFAGGYFIGVVVARILWLLVRNPDRYAALRRELLDSKTSSDGGRINDQSLPYLQSVVKEGLRLSMPSPARLPRIVSTGGLVVQGYRLPPGTNVGIAALQLHLNPDVFPEPEQFLPERWEHPTPEMRRDWVPFGMGVRSCIGRGLSNVVILEAIKAVVEADLLAGARAVQDKIEVKEWTISKLKEKEILLAWS</sequence>
<comment type="cofactor">
    <cofactor evidence="1 7">
        <name>heme</name>
        <dbReference type="ChEBI" id="CHEBI:30413"/>
    </cofactor>
</comment>
<dbReference type="GO" id="GO:0004497">
    <property type="term" value="F:monooxygenase activity"/>
    <property type="evidence" value="ECO:0007669"/>
    <property type="project" value="UniProtKB-KW"/>
</dbReference>
<keyword evidence="5 7" id="KW-0408">Iron</keyword>
<reference evidence="10" key="1">
    <citation type="journal article" date="2023" name="Mol. Phylogenet. Evol.">
        <title>Genome-scale phylogeny and comparative genomics of the fungal order Sordariales.</title>
        <authorList>
            <person name="Hensen N."/>
            <person name="Bonometti L."/>
            <person name="Westerberg I."/>
            <person name="Brannstrom I.O."/>
            <person name="Guillou S."/>
            <person name="Cros-Aarteil S."/>
            <person name="Calhoun S."/>
            <person name="Haridas S."/>
            <person name="Kuo A."/>
            <person name="Mondo S."/>
            <person name="Pangilinan J."/>
            <person name="Riley R."/>
            <person name="LaButti K."/>
            <person name="Andreopoulos B."/>
            <person name="Lipzen A."/>
            <person name="Chen C."/>
            <person name="Yan M."/>
            <person name="Daum C."/>
            <person name="Ng V."/>
            <person name="Clum A."/>
            <person name="Steindorff A."/>
            <person name="Ohm R.A."/>
            <person name="Martin F."/>
            <person name="Silar P."/>
            <person name="Natvig D.O."/>
            <person name="Lalanne C."/>
            <person name="Gautier V."/>
            <person name="Ament-Velasquez S.L."/>
            <person name="Kruys A."/>
            <person name="Hutchinson M.I."/>
            <person name="Powell A.J."/>
            <person name="Barry K."/>
            <person name="Miller A.N."/>
            <person name="Grigoriev I.V."/>
            <person name="Debuchy R."/>
            <person name="Gladieux P."/>
            <person name="Hiltunen Thoren M."/>
            <person name="Johannesson H."/>
        </authorList>
    </citation>
    <scope>NUCLEOTIDE SEQUENCE</scope>
    <source>
        <strain evidence="10">PSN324</strain>
    </source>
</reference>
<dbReference type="PANTHER" id="PTHR24305">
    <property type="entry name" value="CYTOCHROME P450"/>
    <property type="match status" value="1"/>
</dbReference>
<dbReference type="PRINTS" id="PR00465">
    <property type="entry name" value="EP450IV"/>
</dbReference>
<keyword evidence="8" id="KW-0560">Oxidoreductase</keyword>
<reference evidence="10" key="2">
    <citation type="submission" date="2023-06" db="EMBL/GenBank/DDBJ databases">
        <authorList>
            <consortium name="Lawrence Berkeley National Laboratory"/>
            <person name="Mondo S.J."/>
            <person name="Hensen N."/>
            <person name="Bonometti L."/>
            <person name="Westerberg I."/>
            <person name="Brannstrom I.O."/>
            <person name="Guillou S."/>
            <person name="Cros-Aarteil S."/>
            <person name="Calhoun S."/>
            <person name="Haridas S."/>
            <person name="Kuo A."/>
            <person name="Pangilinan J."/>
            <person name="Riley R."/>
            <person name="Labutti K."/>
            <person name="Andreopoulos B."/>
            <person name="Lipzen A."/>
            <person name="Chen C."/>
            <person name="Yanf M."/>
            <person name="Daum C."/>
            <person name="Ng V."/>
            <person name="Clum A."/>
            <person name="Steindorff A."/>
            <person name="Ohm R."/>
            <person name="Martin F."/>
            <person name="Silar P."/>
            <person name="Natvig D."/>
            <person name="Lalanne C."/>
            <person name="Gautier V."/>
            <person name="Ament-Velasquez S.L."/>
            <person name="Kruys A."/>
            <person name="Hutchinson M.I."/>
            <person name="Powell A.J."/>
            <person name="Barry K."/>
            <person name="Miller A.N."/>
            <person name="Grigoriev I.V."/>
            <person name="Debuchy R."/>
            <person name="Gladieux P."/>
            <person name="Thoren M.H."/>
            <person name="Johannesson H."/>
        </authorList>
    </citation>
    <scope>NUCLEOTIDE SEQUENCE</scope>
    <source>
        <strain evidence="10">PSN324</strain>
    </source>
</reference>
<comment type="similarity">
    <text evidence="2 8">Belongs to the cytochrome P450 family.</text>
</comment>
<keyword evidence="4 7" id="KW-0479">Metal-binding</keyword>
<dbReference type="AlphaFoldDB" id="A0AAV9HW83"/>
<dbReference type="Proteomes" id="UP001321749">
    <property type="component" value="Unassembled WGS sequence"/>
</dbReference>
<feature type="transmembrane region" description="Helical" evidence="9">
    <location>
        <begin position="20"/>
        <end position="40"/>
    </location>
</feature>
<name>A0AAV9HW83_9PEZI</name>
<keyword evidence="3 7" id="KW-0349">Heme</keyword>
<dbReference type="Pfam" id="PF00067">
    <property type="entry name" value="p450"/>
    <property type="match status" value="1"/>
</dbReference>
<dbReference type="EMBL" id="MU864943">
    <property type="protein sequence ID" value="KAK4464937.1"/>
    <property type="molecule type" value="Genomic_DNA"/>
</dbReference>
<dbReference type="InterPro" id="IPR036396">
    <property type="entry name" value="Cyt_P450_sf"/>
</dbReference>
<keyword evidence="11" id="KW-1185">Reference proteome</keyword>
<dbReference type="InterPro" id="IPR017972">
    <property type="entry name" value="Cyt_P450_CS"/>
</dbReference>
<dbReference type="SUPFAM" id="SSF48264">
    <property type="entry name" value="Cytochrome P450"/>
    <property type="match status" value="1"/>
</dbReference>
<evidence type="ECO:0000256" key="6">
    <source>
        <dbReference type="ARBA" id="ARBA00023033"/>
    </source>
</evidence>
<dbReference type="PROSITE" id="PS00086">
    <property type="entry name" value="CYTOCHROME_P450"/>
    <property type="match status" value="1"/>
</dbReference>
<evidence type="ECO:0000313" key="11">
    <source>
        <dbReference type="Proteomes" id="UP001321749"/>
    </source>
</evidence>
<dbReference type="GO" id="GO:0005506">
    <property type="term" value="F:iron ion binding"/>
    <property type="evidence" value="ECO:0007669"/>
    <property type="project" value="InterPro"/>
</dbReference>
<keyword evidence="9" id="KW-0472">Membrane</keyword>
<evidence type="ECO:0000256" key="2">
    <source>
        <dbReference type="ARBA" id="ARBA00010617"/>
    </source>
</evidence>
<evidence type="ECO:0000256" key="7">
    <source>
        <dbReference type="PIRSR" id="PIRSR602403-1"/>
    </source>
</evidence>
<evidence type="ECO:0000256" key="8">
    <source>
        <dbReference type="RuleBase" id="RU000461"/>
    </source>
</evidence>
<keyword evidence="9" id="KW-1133">Transmembrane helix</keyword>
<feature type="binding site" description="axial binding residue" evidence="7">
    <location>
        <position position="436"/>
    </location>
    <ligand>
        <name>heme</name>
        <dbReference type="ChEBI" id="CHEBI:30413"/>
    </ligand>
    <ligandPart>
        <name>Fe</name>
        <dbReference type="ChEBI" id="CHEBI:18248"/>
    </ligandPart>
</feature>
<evidence type="ECO:0000256" key="4">
    <source>
        <dbReference type="ARBA" id="ARBA00022723"/>
    </source>
</evidence>
<dbReference type="GO" id="GO:0016705">
    <property type="term" value="F:oxidoreductase activity, acting on paired donors, with incorporation or reduction of molecular oxygen"/>
    <property type="evidence" value="ECO:0007669"/>
    <property type="project" value="InterPro"/>
</dbReference>
<evidence type="ECO:0000256" key="3">
    <source>
        <dbReference type="ARBA" id="ARBA00022617"/>
    </source>
</evidence>
<evidence type="ECO:0000313" key="10">
    <source>
        <dbReference type="EMBL" id="KAK4464937.1"/>
    </source>
</evidence>
<evidence type="ECO:0000256" key="1">
    <source>
        <dbReference type="ARBA" id="ARBA00001971"/>
    </source>
</evidence>
<evidence type="ECO:0000256" key="9">
    <source>
        <dbReference type="SAM" id="Phobius"/>
    </source>
</evidence>
<dbReference type="PANTHER" id="PTHR24305:SF156">
    <property type="entry name" value="P450, PUTATIVE (EUROFUNG)-RELATED"/>
    <property type="match status" value="1"/>
</dbReference>
<keyword evidence="9" id="KW-0812">Transmembrane</keyword>
<accession>A0AAV9HW83</accession>
<keyword evidence="6 8" id="KW-0503">Monooxygenase</keyword>
<evidence type="ECO:0000256" key="5">
    <source>
        <dbReference type="ARBA" id="ARBA00023004"/>
    </source>
</evidence>
<dbReference type="InterPro" id="IPR001128">
    <property type="entry name" value="Cyt_P450"/>
</dbReference>
<proteinExistence type="inferred from homology"/>
<gene>
    <name evidence="10" type="ORF">QBC42DRAFT_316149</name>
</gene>
<comment type="caution">
    <text evidence="10">The sequence shown here is derived from an EMBL/GenBank/DDBJ whole genome shotgun (WGS) entry which is preliminary data.</text>
</comment>
<protein>
    <submittedName>
        <fullName evidence="10">Cytochrome P450 4A10</fullName>
    </submittedName>
</protein>
<dbReference type="Gene3D" id="1.10.630.10">
    <property type="entry name" value="Cytochrome P450"/>
    <property type="match status" value="1"/>
</dbReference>
<dbReference type="InterPro" id="IPR050121">
    <property type="entry name" value="Cytochrome_P450_monoxygenase"/>
</dbReference>